<evidence type="ECO:0000313" key="2">
    <source>
        <dbReference type="EMBL" id="QRY19038.1"/>
    </source>
</evidence>
<organismHost>
    <name type="scientific">Ornithodoros moubata</name>
    <name type="common">Soft tick</name>
    <name type="synonym">Argasid tick</name>
    <dbReference type="NCBI Taxonomy" id="6938"/>
</organismHost>
<accession>A0A895A0C1</accession>
<dbReference type="Pfam" id="PF01639">
    <property type="entry name" value="v110"/>
    <property type="match status" value="1"/>
</dbReference>
<dbReference type="EMBL" id="MT956648">
    <property type="protein sequence ID" value="QRY19038.1"/>
    <property type="molecule type" value="Genomic_DNA"/>
</dbReference>
<gene>
    <name evidence="2" type="primary">MGF 110-12L</name>
</gene>
<organismHost>
    <name type="scientific">Phacochoerus africanus</name>
    <name type="common">Warthog</name>
    <dbReference type="NCBI Taxonomy" id="41426"/>
</organismHost>
<dbReference type="InterPro" id="IPR004848">
    <property type="entry name" value="ASFV_fam_110"/>
</dbReference>
<sequence>MKVFLGLLLGFSIILILTYQSPTTQHPPKEELAYWCTYAKSCDFCWDCQNDTCINKVINESISITSIVNCRVTRDSQSCFYDISVKIPNHHSMECSYPRLYEHEMFMEKWRDEYWPIIIKQCCFYLVFSIAFAGCVAFAICKNLRLRTTIKLLMLLSILVWLSQPILNN</sequence>
<organismHost>
    <name type="scientific">Sus scrofa</name>
    <name type="common">Pig</name>
    <dbReference type="NCBI Taxonomy" id="9823"/>
</organismHost>
<name>A0A895A0C1_ASF</name>
<keyword evidence="1" id="KW-0812">Transmembrane</keyword>
<proteinExistence type="predicted"/>
<organism evidence="2">
    <name type="scientific">African swine fever virus</name>
    <name type="common">ASFV</name>
    <dbReference type="NCBI Taxonomy" id="10497"/>
    <lineage>
        <taxon>Viruses</taxon>
        <taxon>Varidnaviria</taxon>
        <taxon>Bamfordvirae</taxon>
        <taxon>Nucleocytoviricota</taxon>
        <taxon>Pokkesviricetes</taxon>
        <taxon>Asfuvirales</taxon>
        <taxon>Asfarviridae</taxon>
        <taxon>Asfivirus</taxon>
        <taxon>Asfivirus haemorrhagiae</taxon>
    </lineage>
</organism>
<feature type="transmembrane region" description="Helical" evidence="1">
    <location>
        <begin position="114"/>
        <end position="141"/>
    </location>
</feature>
<protein>
    <submittedName>
        <fullName evidence="2">MGF 110-12L</fullName>
    </submittedName>
</protein>
<keyword evidence="1" id="KW-0472">Membrane</keyword>
<evidence type="ECO:0000256" key="1">
    <source>
        <dbReference type="SAM" id="Phobius"/>
    </source>
</evidence>
<reference evidence="2" key="1">
    <citation type="journal article" name="Virol. J.">
        <title>The first complete genome sequence of the African swine fever virus genotype X and serogroup 7 isolated in domestic pigs from the Democratic Republic of Congo.</title>
        <authorList>
            <person name="Bisimwa P.N."/>
            <person name="Ongus J.R."/>
            <person name="Steinaa L."/>
            <person name="Bisimwa E.B."/>
            <person name="Bochere E."/>
            <person name="Machuka E.M."/>
            <person name="Entfellner J.D."/>
            <person name="Okoth E."/>
            <person name="Pelle R."/>
        </authorList>
    </citation>
    <scope>NUCLEOTIDE SEQUENCE</scope>
    <source>
        <strain evidence="2">Uvira B53</strain>
    </source>
</reference>
<keyword evidence="1" id="KW-1133">Transmembrane helix</keyword>
<organismHost>
    <name type="scientific">Ornithodoros</name>
    <name type="common">relapsing fever ticks</name>
    <dbReference type="NCBI Taxonomy" id="6937"/>
</organismHost>
<dbReference type="Proteomes" id="UP000663362">
    <property type="component" value="Segment"/>
</dbReference>
<organismHost>
    <name type="scientific">Phacochoerus aethiopicus</name>
    <name type="common">Warthog</name>
    <dbReference type="NCBI Taxonomy" id="85517"/>
</organismHost>
<organismHost>
    <name type="scientific">Potamochoerus larvatus</name>
    <name type="common">Bushpig</name>
    <dbReference type="NCBI Taxonomy" id="273792"/>
</organismHost>